<name>A0A6N0NUV2_9CREN</name>
<dbReference type="RefSeq" id="WP_174631680.1">
    <property type="nucleotide sequence ID" value="NZ_CP049074.1"/>
</dbReference>
<feature type="domain" description="CBS" evidence="3">
    <location>
        <begin position="67"/>
        <end position="122"/>
    </location>
</feature>
<dbReference type="KEGG" id="mten:GWK48_09410"/>
<proteinExistence type="predicted"/>
<dbReference type="OrthoDB" id="42807at2157"/>
<keyword evidence="1" id="KW-0677">Repeat</keyword>
<evidence type="ECO:0000313" key="5">
    <source>
        <dbReference type="Proteomes" id="UP000509301"/>
    </source>
</evidence>
<dbReference type="SUPFAM" id="SSF54631">
    <property type="entry name" value="CBS-domain pair"/>
    <property type="match status" value="1"/>
</dbReference>
<dbReference type="AlphaFoldDB" id="A0A6N0NUV2"/>
<accession>A0A6N0NUV2</accession>
<dbReference type="Gene3D" id="3.10.580.10">
    <property type="entry name" value="CBS-domain"/>
    <property type="match status" value="1"/>
</dbReference>
<evidence type="ECO:0000313" key="4">
    <source>
        <dbReference type="EMBL" id="QKR00566.1"/>
    </source>
</evidence>
<evidence type="ECO:0000259" key="3">
    <source>
        <dbReference type="PROSITE" id="PS51371"/>
    </source>
</evidence>
<dbReference type="PANTHER" id="PTHR48108">
    <property type="entry name" value="CBS DOMAIN-CONTAINING PROTEIN CBSX2, CHLOROPLASTIC"/>
    <property type="match status" value="1"/>
</dbReference>
<protein>
    <submittedName>
        <fullName evidence="4">CBS domain-containing protein</fullName>
    </submittedName>
</protein>
<evidence type="ECO:0000256" key="1">
    <source>
        <dbReference type="ARBA" id="ARBA00022737"/>
    </source>
</evidence>
<evidence type="ECO:0000256" key="2">
    <source>
        <dbReference type="PROSITE-ProRule" id="PRU00703"/>
    </source>
</evidence>
<keyword evidence="5" id="KW-1185">Reference proteome</keyword>
<organism evidence="4 5">
    <name type="scientific">Metallosphaera tengchongensis</name>
    <dbReference type="NCBI Taxonomy" id="1532350"/>
    <lineage>
        <taxon>Archaea</taxon>
        <taxon>Thermoproteota</taxon>
        <taxon>Thermoprotei</taxon>
        <taxon>Sulfolobales</taxon>
        <taxon>Sulfolobaceae</taxon>
        <taxon>Metallosphaera</taxon>
    </lineage>
</organism>
<dbReference type="Pfam" id="PF00571">
    <property type="entry name" value="CBS"/>
    <property type="match status" value="2"/>
</dbReference>
<dbReference type="GeneID" id="55642160"/>
<dbReference type="PANTHER" id="PTHR48108:SF26">
    <property type="entry name" value="CBS DOMAIN-CONTAINING PROTEIN DDB_G0289609"/>
    <property type="match status" value="1"/>
</dbReference>
<keyword evidence="2" id="KW-0129">CBS domain</keyword>
<dbReference type="PROSITE" id="PS51371">
    <property type="entry name" value="CBS"/>
    <property type="match status" value="1"/>
</dbReference>
<dbReference type="Proteomes" id="UP000509301">
    <property type="component" value="Chromosome"/>
</dbReference>
<sequence length="128" mass="14313">MSHSNYIRVTKPFIVEEGTKVSDLVRELKGRGIDIVLVVRKGTPIGWLSTKNLDSPERLSCEVQEIMNRNIITVNGNEDLLDVLSLMIKNKLDCLLLMKRGKVEGVITVKDVLYAIQKNAETVSSQTS</sequence>
<dbReference type="EMBL" id="CP049074">
    <property type="protein sequence ID" value="QKR00566.1"/>
    <property type="molecule type" value="Genomic_DNA"/>
</dbReference>
<dbReference type="InterPro" id="IPR000644">
    <property type="entry name" value="CBS_dom"/>
</dbReference>
<dbReference type="InterPro" id="IPR046342">
    <property type="entry name" value="CBS_dom_sf"/>
</dbReference>
<dbReference type="SMART" id="SM00116">
    <property type="entry name" value="CBS"/>
    <property type="match status" value="2"/>
</dbReference>
<reference evidence="4 5" key="1">
    <citation type="submission" date="2020-02" db="EMBL/GenBank/DDBJ databases">
        <title>Comparative genome analysis reveals the metabolism and evolution of the thermophilic archaeal genus Metallosphaera.</title>
        <authorList>
            <person name="Jiang C."/>
        </authorList>
    </citation>
    <scope>NUCLEOTIDE SEQUENCE [LARGE SCALE GENOMIC DNA]</scope>
    <source>
        <strain evidence="4 5">Ric-A</strain>
    </source>
</reference>
<dbReference type="InterPro" id="IPR051462">
    <property type="entry name" value="CBS_domain-containing"/>
</dbReference>
<gene>
    <name evidence="4" type="ORF">GWK48_09410</name>
</gene>
<dbReference type="CDD" id="cd02205">
    <property type="entry name" value="CBS_pair_SF"/>
    <property type="match status" value="1"/>
</dbReference>